<evidence type="ECO:0000313" key="1">
    <source>
        <dbReference type="EMBL" id="NEX60145.1"/>
    </source>
</evidence>
<evidence type="ECO:0000313" key="2">
    <source>
        <dbReference type="Proteomes" id="UP000482155"/>
    </source>
</evidence>
<keyword evidence="2" id="KW-1185">Reference proteome</keyword>
<dbReference type="RefSeq" id="WP_163960646.1">
    <property type="nucleotide sequence ID" value="NZ_JAAIVB010000011.1"/>
</dbReference>
<gene>
    <name evidence="1" type="ORF">G3574_03550</name>
</gene>
<dbReference type="Proteomes" id="UP000482155">
    <property type="component" value="Unassembled WGS sequence"/>
</dbReference>
<sequence>MTTPSIAASSGAPFLMTADEIASVGLFQGRIAAHFTLQRRFGVAGGPDEIVLSDQGWEIAYDMAAIYRVRLKIPHIRALELLHAAGESGLAQNTLSKDTYVALRQIDAWLDAKAFHRSLAASLANDECRYREIRESNRLLFVAHDVDRHMPVYYLTALGRELIRVAHAVGQNMIAARQEHLAALH</sequence>
<protein>
    <submittedName>
        <fullName evidence="1">Uncharacterized protein</fullName>
    </submittedName>
</protein>
<proteinExistence type="predicted"/>
<name>A0A6B3SL99_9BURK</name>
<dbReference type="AlphaFoldDB" id="A0A6B3SL99"/>
<comment type="caution">
    <text evidence="1">The sequence shown here is derived from an EMBL/GenBank/DDBJ whole genome shotgun (WGS) entry which is preliminary data.</text>
</comment>
<dbReference type="EMBL" id="JAAIVB010000011">
    <property type="protein sequence ID" value="NEX60145.1"/>
    <property type="molecule type" value="Genomic_DNA"/>
</dbReference>
<reference evidence="1 2" key="1">
    <citation type="submission" date="2020-02" db="EMBL/GenBank/DDBJ databases">
        <authorList>
            <person name="Kim M.K."/>
        </authorList>
    </citation>
    <scope>NUCLEOTIDE SEQUENCE [LARGE SCALE GENOMIC DNA]</scope>
    <source>
        <strain evidence="1 2">17J57-3</strain>
    </source>
</reference>
<organism evidence="1 2">
    <name type="scientific">Noviherbaspirillum galbum</name>
    <dbReference type="NCBI Taxonomy" id="2709383"/>
    <lineage>
        <taxon>Bacteria</taxon>
        <taxon>Pseudomonadati</taxon>
        <taxon>Pseudomonadota</taxon>
        <taxon>Betaproteobacteria</taxon>
        <taxon>Burkholderiales</taxon>
        <taxon>Oxalobacteraceae</taxon>
        <taxon>Noviherbaspirillum</taxon>
    </lineage>
</organism>
<accession>A0A6B3SL99</accession>